<evidence type="ECO:0000256" key="4">
    <source>
        <dbReference type="ARBA" id="ARBA00022691"/>
    </source>
</evidence>
<dbReference type="Gene3D" id="3.40.50.280">
    <property type="entry name" value="Cobalamin-binding domain"/>
    <property type="match status" value="1"/>
</dbReference>
<evidence type="ECO:0000259" key="9">
    <source>
        <dbReference type="PROSITE" id="PS51918"/>
    </source>
</evidence>
<evidence type="ECO:0000256" key="6">
    <source>
        <dbReference type="ARBA" id="ARBA00023004"/>
    </source>
</evidence>
<feature type="domain" description="Radical SAM core" evidence="9">
    <location>
        <begin position="153"/>
        <end position="369"/>
    </location>
</feature>
<dbReference type="InterPro" id="IPR006638">
    <property type="entry name" value="Elp3/MiaA/NifB-like_rSAM"/>
</dbReference>
<dbReference type="SUPFAM" id="SSF102114">
    <property type="entry name" value="Radical SAM enzymes"/>
    <property type="match status" value="1"/>
</dbReference>
<dbReference type="Pfam" id="PF13282">
    <property type="entry name" value="DUF4070"/>
    <property type="match status" value="1"/>
</dbReference>
<dbReference type="Pfam" id="PF04055">
    <property type="entry name" value="Radical_SAM"/>
    <property type="match status" value="1"/>
</dbReference>
<dbReference type="Pfam" id="PF02310">
    <property type="entry name" value="B12-binding"/>
    <property type="match status" value="1"/>
</dbReference>
<dbReference type="SMART" id="SM00729">
    <property type="entry name" value="Elp3"/>
    <property type="match status" value="1"/>
</dbReference>
<evidence type="ECO:0000313" key="10">
    <source>
        <dbReference type="EMBL" id="OPX18336.1"/>
    </source>
</evidence>
<dbReference type="Gene3D" id="3.80.30.20">
    <property type="entry name" value="tm_1862 like domain"/>
    <property type="match status" value="1"/>
</dbReference>
<name>A0A1V4QHX9_UNCW3</name>
<dbReference type="EMBL" id="MUKB01000022">
    <property type="protein sequence ID" value="OPX18336.1"/>
    <property type="molecule type" value="Genomic_DNA"/>
</dbReference>
<dbReference type="PROSITE" id="PS51332">
    <property type="entry name" value="B12_BINDING"/>
    <property type="match status" value="1"/>
</dbReference>
<evidence type="ECO:0000256" key="1">
    <source>
        <dbReference type="ARBA" id="ARBA00001966"/>
    </source>
</evidence>
<evidence type="ECO:0000256" key="3">
    <source>
        <dbReference type="ARBA" id="ARBA00022679"/>
    </source>
</evidence>
<dbReference type="CDD" id="cd02068">
    <property type="entry name" value="radical_SAM_B12_BD"/>
    <property type="match status" value="1"/>
</dbReference>
<dbReference type="PANTHER" id="PTHR43409">
    <property type="entry name" value="ANAEROBIC MAGNESIUM-PROTOPORPHYRIN IX MONOMETHYL ESTER CYCLASE-RELATED"/>
    <property type="match status" value="1"/>
</dbReference>
<keyword evidence="3" id="KW-0808">Transferase</keyword>
<accession>A0A1V4QHX9</accession>
<dbReference type="PANTHER" id="PTHR43409:SF7">
    <property type="entry name" value="BLL1977 PROTEIN"/>
    <property type="match status" value="1"/>
</dbReference>
<protein>
    <submittedName>
        <fullName evidence="10">Uncharacterized protein</fullName>
    </submittedName>
</protein>
<sequence>MNILLVSPRSSEKKPPIGFRIPQLALQILSALVPKEDSLEVIDEQLDEVDFNKEYDLVGISIMTATAKRGYYIARRFREKGSKVVFGGIHASVLPEESIQYGDAVLIGEAEGVWPTIIEDAKNGRLKKFYYAPPFDLNYAPLPRRDIGLDRSILGYRWPGIYTTRGCPYRCEFCSVSDIYGSEIRHLPIPLVLDDIKHSRAKLFLFLDDNVIADPRYAKSLFQALAPLKIEWGGQSTISIALDKELLKLCHKSGCQGLFIGLESVSRESMRKFRKTFKTIKETEDAVKRVQDAGILFHPSFVFGLDDDTEAVFDDTLKFLYRNRITTATFNILTPYPGTRLYQRLKREDRIITEDWNLYNHSTVVFRPRNMSAQKLAENYFQLKKEFYSWSNTAHRLFNLNGIAHCGLAQFFYALFNNIAGHKTLVDSYNGIKLLKSIF</sequence>
<dbReference type="GO" id="GO:0046872">
    <property type="term" value="F:metal ion binding"/>
    <property type="evidence" value="ECO:0007669"/>
    <property type="project" value="UniProtKB-KW"/>
</dbReference>
<dbReference type="Proteomes" id="UP000191663">
    <property type="component" value="Unassembled WGS sequence"/>
</dbReference>
<dbReference type="InterPro" id="IPR058240">
    <property type="entry name" value="rSAM_sf"/>
</dbReference>
<evidence type="ECO:0000259" key="8">
    <source>
        <dbReference type="PROSITE" id="PS51332"/>
    </source>
</evidence>
<evidence type="ECO:0000256" key="2">
    <source>
        <dbReference type="ARBA" id="ARBA00022603"/>
    </source>
</evidence>
<keyword evidence="7" id="KW-0411">Iron-sulfur</keyword>
<dbReference type="InterPro" id="IPR023404">
    <property type="entry name" value="rSAM_horseshoe"/>
</dbReference>
<keyword evidence="2" id="KW-0489">Methyltransferase</keyword>
<gene>
    <name evidence="10" type="ORF">BXT86_01735</name>
</gene>
<dbReference type="InterPro" id="IPR007197">
    <property type="entry name" value="rSAM"/>
</dbReference>
<dbReference type="SFLD" id="SFLDS00029">
    <property type="entry name" value="Radical_SAM"/>
    <property type="match status" value="1"/>
</dbReference>
<comment type="cofactor">
    <cofactor evidence="1">
        <name>[4Fe-4S] cluster</name>
        <dbReference type="ChEBI" id="CHEBI:49883"/>
    </cofactor>
</comment>
<dbReference type="CDD" id="cd01335">
    <property type="entry name" value="Radical_SAM"/>
    <property type="match status" value="1"/>
</dbReference>
<keyword evidence="6" id="KW-0408">Iron</keyword>
<feature type="domain" description="B12-binding" evidence="8">
    <location>
        <begin position="1"/>
        <end position="128"/>
    </location>
</feature>
<comment type="caution">
    <text evidence="10">The sequence shown here is derived from an EMBL/GenBank/DDBJ whole genome shotgun (WGS) entry which is preliminary data.</text>
</comment>
<dbReference type="PROSITE" id="PS51918">
    <property type="entry name" value="RADICAL_SAM"/>
    <property type="match status" value="1"/>
</dbReference>
<dbReference type="GO" id="GO:0005829">
    <property type="term" value="C:cytosol"/>
    <property type="evidence" value="ECO:0007669"/>
    <property type="project" value="TreeGrafter"/>
</dbReference>
<dbReference type="AlphaFoldDB" id="A0A1V4QHX9"/>
<evidence type="ECO:0000256" key="7">
    <source>
        <dbReference type="ARBA" id="ARBA00023014"/>
    </source>
</evidence>
<dbReference type="InterPro" id="IPR034466">
    <property type="entry name" value="Methyltransferase_Class_B"/>
</dbReference>
<dbReference type="SFLD" id="SFLDG01123">
    <property type="entry name" value="methyltransferase_(Class_B)"/>
    <property type="match status" value="1"/>
</dbReference>
<dbReference type="GO" id="GO:0003824">
    <property type="term" value="F:catalytic activity"/>
    <property type="evidence" value="ECO:0007669"/>
    <property type="project" value="InterPro"/>
</dbReference>
<evidence type="ECO:0000313" key="11">
    <source>
        <dbReference type="Proteomes" id="UP000191663"/>
    </source>
</evidence>
<keyword evidence="4" id="KW-0949">S-adenosyl-L-methionine</keyword>
<dbReference type="InterPro" id="IPR025274">
    <property type="entry name" value="DUF4070"/>
</dbReference>
<dbReference type="SFLD" id="SFLDG01082">
    <property type="entry name" value="B12-binding_domain_containing"/>
    <property type="match status" value="1"/>
</dbReference>
<evidence type="ECO:0000256" key="5">
    <source>
        <dbReference type="ARBA" id="ARBA00022723"/>
    </source>
</evidence>
<keyword evidence="5" id="KW-0479">Metal-binding</keyword>
<dbReference type="InterPro" id="IPR006158">
    <property type="entry name" value="Cobalamin-bd"/>
</dbReference>
<dbReference type="GO" id="GO:0031419">
    <property type="term" value="F:cobalamin binding"/>
    <property type="evidence" value="ECO:0007669"/>
    <property type="project" value="InterPro"/>
</dbReference>
<organism evidence="10 11">
    <name type="scientific">candidate division WOR-3 bacterium 4484_100</name>
    <dbReference type="NCBI Taxonomy" id="1936077"/>
    <lineage>
        <taxon>Bacteria</taxon>
        <taxon>Bacteria division WOR-3</taxon>
    </lineage>
</organism>
<proteinExistence type="predicted"/>
<reference evidence="11" key="1">
    <citation type="submission" date="2017-01" db="EMBL/GenBank/DDBJ databases">
        <title>Novel pathways for hydrocarbon cycling and metabolic interdependencies in hydrothermal sediment communities.</title>
        <authorList>
            <person name="Dombrowski N."/>
            <person name="Seitz K."/>
            <person name="Teske A."/>
            <person name="Baker B."/>
        </authorList>
    </citation>
    <scope>NUCLEOTIDE SEQUENCE [LARGE SCALE GENOMIC DNA]</scope>
</reference>
<dbReference type="GO" id="GO:0051539">
    <property type="term" value="F:4 iron, 4 sulfur cluster binding"/>
    <property type="evidence" value="ECO:0007669"/>
    <property type="project" value="UniProtKB-KW"/>
</dbReference>
<dbReference type="InterPro" id="IPR051198">
    <property type="entry name" value="BchE-like"/>
</dbReference>